<feature type="DNA-binding region" description="H-T-H motif" evidence="3">
    <location>
        <begin position="31"/>
        <end position="50"/>
    </location>
</feature>
<dbReference type="PROSITE" id="PS50977">
    <property type="entry name" value="HTH_TETR_2"/>
    <property type="match status" value="1"/>
</dbReference>
<keyword evidence="1" id="KW-0678">Repressor</keyword>
<dbReference type="InterPro" id="IPR009057">
    <property type="entry name" value="Homeodomain-like_sf"/>
</dbReference>
<dbReference type="InterPro" id="IPR050624">
    <property type="entry name" value="HTH-type_Tx_Regulator"/>
</dbReference>
<evidence type="ECO:0000256" key="1">
    <source>
        <dbReference type="ARBA" id="ARBA00022491"/>
    </source>
</evidence>
<accession>A0ABN0ZUV0</accession>
<evidence type="ECO:0000256" key="3">
    <source>
        <dbReference type="PROSITE-ProRule" id="PRU00335"/>
    </source>
</evidence>
<dbReference type="InterPro" id="IPR001647">
    <property type="entry name" value="HTH_TetR"/>
</dbReference>
<evidence type="ECO:0000256" key="2">
    <source>
        <dbReference type="ARBA" id="ARBA00023125"/>
    </source>
</evidence>
<evidence type="ECO:0000313" key="5">
    <source>
        <dbReference type="EMBL" id="GAA0459806.1"/>
    </source>
</evidence>
<keyword evidence="2 3" id="KW-0238">DNA-binding</keyword>
<dbReference type="PANTHER" id="PTHR43479:SF7">
    <property type="entry name" value="TETR-FAMILY TRANSCRIPTIONAL REGULATOR"/>
    <property type="match status" value="1"/>
</dbReference>
<dbReference type="InterPro" id="IPR039532">
    <property type="entry name" value="TetR_C_Firmicutes"/>
</dbReference>
<protein>
    <submittedName>
        <fullName evidence="5">TetR/AcrR family transcriptional regulator</fullName>
    </submittedName>
</protein>
<organism evidence="5 6">
    <name type="scientific">Alkalibacillus silvisoli</name>
    <dbReference type="NCBI Taxonomy" id="392823"/>
    <lineage>
        <taxon>Bacteria</taxon>
        <taxon>Bacillati</taxon>
        <taxon>Bacillota</taxon>
        <taxon>Bacilli</taxon>
        <taxon>Bacillales</taxon>
        <taxon>Bacillaceae</taxon>
        <taxon>Alkalibacillus</taxon>
    </lineage>
</organism>
<dbReference type="Proteomes" id="UP001500740">
    <property type="component" value="Unassembled WGS sequence"/>
</dbReference>
<proteinExistence type="predicted"/>
<dbReference type="Gene3D" id="1.10.357.10">
    <property type="entry name" value="Tetracycline Repressor, domain 2"/>
    <property type="match status" value="1"/>
</dbReference>
<evidence type="ECO:0000259" key="4">
    <source>
        <dbReference type="PROSITE" id="PS50977"/>
    </source>
</evidence>
<reference evidence="5 6" key="1">
    <citation type="journal article" date="2019" name="Int. J. Syst. Evol. Microbiol.">
        <title>The Global Catalogue of Microorganisms (GCM) 10K type strain sequencing project: providing services to taxonomists for standard genome sequencing and annotation.</title>
        <authorList>
            <consortium name="The Broad Institute Genomics Platform"/>
            <consortium name="The Broad Institute Genome Sequencing Center for Infectious Disease"/>
            <person name="Wu L."/>
            <person name="Ma J."/>
        </authorList>
    </citation>
    <scope>NUCLEOTIDE SEQUENCE [LARGE SCALE GENOMIC DNA]</scope>
    <source>
        <strain evidence="5 6">JCM 14193</strain>
    </source>
</reference>
<evidence type="ECO:0000313" key="6">
    <source>
        <dbReference type="Proteomes" id="UP001500740"/>
    </source>
</evidence>
<dbReference type="RefSeq" id="WP_343782687.1">
    <property type="nucleotide sequence ID" value="NZ_BAAACZ010000010.1"/>
</dbReference>
<name>A0ABN0ZUV0_9BACI</name>
<gene>
    <name evidence="5" type="ORF">GCM10008935_13890</name>
</gene>
<keyword evidence="6" id="KW-1185">Reference proteome</keyword>
<dbReference type="PANTHER" id="PTHR43479">
    <property type="entry name" value="ACREF/ENVCD OPERON REPRESSOR-RELATED"/>
    <property type="match status" value="1"/>
</dbReference>
<dbReference type="SUPFAM" id="SSF46689">
    <property type="entry name" value="Homeodomain-like"/>
    <property type="match status" value="1"/>
</dbReference>
<sequence>MKRDLRVVKTKQNLKIALLELLKEKPLEDITVTELCRNSKITRRTFYLHYNNVPHYFEEFIDHLLLELEDAITKTTQDRIENKDQLEPKMINLFEHVYENKEIYSFIFSSSSKFSYYEMFLNKIKLLVKYSMKSRNLQQEKIDFKVSFYANAILGLVLEWYYEGFQTSTDDMNQALIRELTNN</sequence>
<comment type="caution">
    <text evidence="5">The sequence shown here is derived from an EMBL/GenBank/DDBJ whole genome shotgun (WGS) entry which is preliminary data.</text>
</comment>
<dbReference type="EMBL" id="BAAACZ010000010">
    <property type="protein sequence ID" value="GAA0459806.1"/>
    <property type="molecule type" value="Genomic_DNA"/>
</dbReference>
<dbReference type="Pfam" id="PF14278">
    <property type="entry name" value="TetR_C_8"/>
    <property type="match status" value="1"/>
</dbReference>
<feature type="domain" description="HTH tetR-type" evidence="4">
    <location>
        <begin position="8"/>
        <end position="68"/>
    </location>
</feature>